<reference evidence="3 4" key="1">
    <citation type="submission" date="2018-03" db="EMBL/GenBank/DDBJ databases">
        <title>Genomic Encyclopedia of Archaeal and Bacterial Type Strains, Phase II (KMG-II): from individual species to whole genera.</title>
        <authorList>
            <person name="Goeker M."/>
        </authorList>
    </citation>
    <scope>NUCLEOTIDE SEQUENCE [LARGE SCALE GENOMIC DNA]</scope>
    <source>
        <strain evidence="3 4">DSM 45601</strain>
    </source>
</reference>
<comment type="caution">
    <text evidence="3">The sequence shown here is derived from an EMBL/GenBank/DDBJ whole genome shotgun (WGS) entry which is preliminary data.</text>
</comment>
<evidence type="ECO:0000256" key="2">
    <source>
        <dbReference type="RuleBase" id="RU003452"/>
    </source>
</evidence>
<protein>
    <submittedName>
        <fullName evidence="3">N-hydroxyarylamine O-acetyltransferase</fullName>
    </submittedName>
</protein>
<dbReference type="InterPro" id="IPR001447">
    <property type="entry name" value="Arylamine_N-AcTrfase"/>
</dbReference>
<keyword evidence="4" id="KW-1185">Reference proteome</keyword>
<evidence type="ECO:0000256" key="1">
    <source>
        <dbReference type="ARBA" id="ARBA00006547"/>
    </source>
</evidence>
<accession>A0A2T0Q5Q0</accession>
<comment type="similarity">
    <text evidence="1 2">Belongs to the arylamine N-acetyltransferase family.</text>
</comment>
<organism evidence="3 4">
    <name type="scientific">Allonocardiopsis opalescens</name>
    <dbReference type="NCBI Taxonomy" id="1144618"/>
    <lineage>
        <taxon>Bacteria</taxon>
        <taxon>Bacillati</taxon>
        <taxon>Actinomycetota</taxon>
        <taxon>Actinomycetes</taxon>
        <taxon>Streptosporangiales</taxon>
        <taxon>Allonocardiopsis</taxon>
    </lineage>
</organism>
<dbReference type="PANTHER" id="PTHR11786">
    <property type="entry name" value="N-HYDROXYARYLAMINE O-ACETYLTRANSFERASE"/>
    <property type="match status" value="1"/>
</dbReference>
<dbReference type="Proteomes" id="UP000237846">
    <property type="component" value="Unassembled WGS sequence"/>
</dbReference>
<dbReference type="PRINTS" id="PR01543">
    <property type="entry name" value="ANATRNSFRASE"/>
</dbReference>
<dbReference type="Gene3D" id="3.30.2140.10">
    <property type="entry name" value="Arylamine N-acetyltransferase"/>
    <property type="match status" value="1"/>
</dbReference>
<dbReference type="SUPFAM" id="SSF54001">
    <property type="entry name" value="Cysteine proteinases"/>
    <property type="match status" value="1"/>
</dbReference>
<dbReference type="GO" id="GO:0016407">
    <property type="term" value="F:acetyltransferase activity"/>
    <property type="evidence" value="ECO:0007669"/>
    <property type="project" value="InterPro"/>
</dbReference>
<evidence type="ECO:0000313" key="4">
    <source>
        <dbReference type="Proteomes" id="UP000237846"/>
    </source>
</evidence>
<gene>
    <name evidence="3" type="ORF">CLV72_104696</name>
</gene>
<name>A0A2T0Q5Q0_9ACTN</name>
<dbReference type="EMBL" id="PVZC01000004">
    <property type="protein sequence ID" value="PRX99116.1"/>
    <property type="molecule type" value="Genomic_DNA"/>
</dbReference>
<dbReference type="OrthoDB" id="7181050at2"/>
<dbReference type="InterPro" id="IPR038765">
    <property type="entry name" value="Papain-like_cys_pep_sf"/>
</dbReference>
<dbReference type="AlphaFoldDB" id="A0A2T0Q5Q0"/>
<proteinExistence type="inferred from homology"/>
<sequence length="300" mass="32274">MPETRRSPAAAPIAAARPADWGGAGVDLDAYLARLGHTGGTAPTLDTLHALHRAHAAAIPFENIDPALGHPVSLDIGDIQDKLVRRPRGGYCYEHNLLLAAVLERLGYAVTGYVARVRMGSDQVRPTSHALLGVDLDGRTWLADVGFGGEGLLEPLPRRDGAEVRQGGWSFRLDRMAAADGTAMWVLRSLHPDGWFDLHSFTLDPQHPADYAVRNHYTATHPRSPFTGQLLCQRTGPEARTTLRDLTLATTTPDGATTERTLTPAELPGVLRDTFGIEPDGPDLAAITRLAARDAVATAR</sequence>
<dbReference type="Pfam" id="PF00797">
    <property type="entry name" value="Acetyltransf_2"/>
    <property type="match status" value="1"/>
</dbReference>
<dbReference type="RefSeq" id="WP_106246893.1">
    <property type="nucleotide sequence ID" value="NZ_PVZC01000004.1"/>
</dbReference>
<keyword evidence="3" id="KW-0808">Transferase</keyword>
<dbReference type="PANTHER" id="PTHR11786:SF0">
    <property type="entry name" value="ARYLAMINE N-ACETYLTRANSFERASE 4-RELATED"/>
    <property type="match status" value="1"/>
</dbReference>
<evidence type="ECO:0000313" key="3">
    <source>
        <dbReference type="EMBL" id="PRX99116.1"/>
    </source>
</evidence>
<dbReference type="Gene3D" id="2.40.128.150">
    <property type="entry name" value="Cysteine proteinases"/>
    <property type="match status" value="1"/>
</dbReference>